<name>A0A565CDH4_9BRAS</name>
<evidence type="ECO:0000313" key="1">
    <source>
        <dbReference type="EMBL" id="VVB11674.1"/>
    </source>
</evidence>
<reference evidence="1" key="1">
    <citation type="submission" date="2019-07" db="EMBL/GenBank/DDBJ databases">
        <authorList>
            <person name="Dittberner H."/>
        </authorList>
    </citation>
    <scope>NUCLEOTIDE SEQUENCE [LARGE SCALE GENOMIC DNA]</scope>
</reference>
<protein>
    <submittedName>
        <fullName evidence="1">Uncharacterized protein</fullName>
    </submittedName>
</protein>
<dbReference type="Proteomes" id="UP000489600">
    <property type="component" value="Unassembled WGS sequence"/>
</dbReference>
<organism evidence="1 2">
    <name type="scientific">Arabis nemorensis</name>
    <dbReference type="NCBI Taxonomy" id="586526"/>
    <lineage>
        <taxon>Eukaryota</taxon>
        <taxon>Viridiplantae</taxon>
        <taxon>Streptophyta</taxon>
        <taxon>Embryophyta</taxon>
        <taxon>Tracheophyta</taxon>
        <taxon>Spermatophyta</taxon>
        <taxon>Magnoliopsida</taxon>
        <taxon>eudicotyledons</taxon>
        <taxon>Gunneridae</taxon>
        <taxon>Pentapetalae</taxon>
        <taxon>rosids</taxon>
        <taxon>malvids</taxon>
        <taxon>Brassicales</taxon>
        <taxon>Brassicaceae</taxon>
        <taxon>Arabideae</taxon>
        <taxon>Arabis</taxon>
    </lineage>
</organism>
<comment type="caution">
    <text evidence="1">The sequence shown here is derived from an EMBL/GenBank/DDBJ whole genome shotgun (WGS) entry which is preliminary data.</text>
</comment>
<evidence type="ECO:0000313" key="2">
    <source>
        <dbReference type="Proteomes" id="UP000489600"/>
    </source>
</evidence>
<dbReference type="AlphaFoldDB" id="A0A565CDH4"/>
<accession>A0A565CDH4</accession>
<dbReference type="EMBL" id="CABITT030000007">
    <property type="protein sequence ID" value="VVB11674.1"/>
    <property type="molecule type" value="Genomic_DNA"/>
</dbReference>
<keyword evidence="2" id="KW-1185">Reference proteome</keyword>
<sequence length="61" mass="7083">MELMEAGLKEIGEKMIDMETKVSRKLAELDEKMKYIMTKLPPMDEVLLVKPVVGFMDVFVY</sequence>
<proteinExistence type="predicted"/>
<gene>
    <name evidence="1" type="ORF">ANE_LOCUS22118</name>
</gene>